<dbReference type="AlphaFoldDB" id="D2CFY1"/>
<reference evidence="1 2" key="2">
    <citation type="journal article" date="2010" name="Nucleic Acids Res.">
        <title>BeetleBase in 2010: revisions to provide comprehensive genomic information for Tribolium castaneum.</title>
        <authorList>
            <person name="Kim H.S."/>
            <person name="Murphy T."/>
            <person name="Xia J."/>
            <person name="Caragea D."/>
            <person name="Park Y."/>
            <person name="Beeman R.W."/>
            <person name="Lorenzen M.D."/>
            <person name="Butcher S."/>
            <person name="Manak J.R."/>
            <person name="Brown S.J."/>
        </authorList>
    </citation>
    <scope>GENOME REANNOTATION</scope>
    <source>
        <strain evidence="1 2">Georgia GA2</strain>
    </source>
</reference>
<name>D2CFY1_TRICA</name>
<gene>
    <name evidence="1" type="primary">GLEAN_16396</name>
    <name evidence="1" type="ORF">TcasGA2_TC016396</name>
</gene>
<evidence type="ECO:0000313" key="2">
    <source>
        <dbReference type="Proteomes" id="UP000007266"/>
    </source>
</evidence>
<evidence type="ECO:0000313" key="1">
    <source>
        <dbReference type="EMBL" id="EFA13194.1"/>
    </source>
</evidence>
<protein>
    <submittedName>
        <fullName evidence="1">Uncharacterized protein</fullName>
    </submittedName>
</protein>
<proteinExistence type="predicted"/>
<keyword evidence="2" id="KW-1185">Reference proteome</keyword>
<accession>D2CFY1</accession>
<dbReference type="InParanoid" id="D2CFY1"/>
<sequence>MDVRGLHPALATIYLESPPYSGQCNVKDNLWQQFINISSAEPQTFRNIYKVCIGAGFMAGISEGTQIKSTNAKLRLTRRPFIDSNRKISTSVLCRLRRNYQAHQSNRHEMQKWRQNMYSNRFRSGEDVCKFNATGPPLAPSVPWQFRCISFLSEHDIRTVITVHTPYITDKAPETKGQQIFMRRNGYANPLRFLLPAAGCVVYFSHRLSACQSRAYGSGVSMTDRCITFYPDLWTGLNLVGSETSLTCPMKRTTDKD</sequence>
<organism evidence="1 2">
    <name type="scientific">Tribolium castaneum</name>
    <name type="common">Red flour beetle</name>
    <dbReference type="NCBI Taxonomy" id="7070"/>
    <lineage>
        <taxon>Eukaryota</taxon>
        <taxon>Metazoa</taxon>
        <taxon>Ecdysozoa</taxon>
        <taxon>Arthropoda</taxon>
        <taxon>Hexapoda</taxon>
        <taxon>Insecta</taxon>
        <taxon>Pterygota</taxon>
        <taxon>Neoptera</taxon>
        <taxon>Endopterygota</taxon>
        <taxon>Coleoptera</taxon>
        <taxon>Polyphaga</taxon>
        <taxon>Cucujiformia</taxon>
        <taxon>Tenebrionidae</taxon>
        <taxon>Tenebrionidae incertae sedis</taxon>
        <taxon>Tribolium</taxon>
    </lineage>
</organism>
<reference evidence="1 2" key="1">
    <citation type="journal article" date="2008" name="Nature">
        <title>The genome of the model beetle and pest Tribolium castaneum.</title>
        <authorList>
            <consortium name="Tribolium Genome Sequencing Consortium"/>
            <person name="Richards S."/>
            <person name="Gibbs R.A."/>
            <person name="Weinstock G.M."/>
            <person name="Brown S.J."/>
            <person name="Denell R."/>
            <person name="Beeman R.W."/>
            <person name="Gibbs R."/>
            <person name="Beeman R.W."/>
            <person name="Brown S.J."/>
            <person name="Bucher G."/>
            <person name="Friedrich M."/>
            <person name="Grimmelikhuijzen C.J."/>
            <person name="Klingler M."/>
            <person name="Lorenzen M."/>
            <person name="Richards S."/>
            <person name="Roth S."/>
            <person name="Schroder R."/>
            <person name="Tautz D."/>
            <person name="Zdobnov E.M."/>
            <person name="Muzny D."/>
            <person name="Gibbs R.A."/>
            <person name="Weinstock G.M."/>
            <person name="Attaway T."/>
            <person name="Bell S."/>
            <person name="Buhay C.J."/>
            <person name="Chandrabose M.N."/>
            <person name="Chavez D."/>
            <person name="Clerk-Blankenburg K.P."/>
            <person name="Cree A."/>
            <person name="Dao M."/>
            <person name="Davis C."/>
            <person name="Chacko J."/>
            <person name="Dinh H."/>
            <person name="Dugan-Rocha S."/>
            <person name="Fowler G."/>
            <person name="Garner T.T."/>
            <person name="Garnes J."/>
            <person name="Gnirke A."/>
            <person name="Hawes A."/>
            <person name="Hernandez J."/>
            <person name="Hines S."/>
            <person name="Holder M."/>
            <person name="Hume J."/>
            <person name="Jhangiani S.N."/>
            <person name="Joshi V."/>
            <person name="Khan Z.M."/>
            <person name="Jackson L."/>
            <person name="Kovar C."/>
            <person name="Kowis A."/>
            <person name="Lee S."/>
            <person name="Lewis L.R."/>
            <person name="Margolis J."/>
            <person name="Morgan M."/>
            <person name="Nazareth L.V."/>
            <person name="Nguyen N."/>
            <person name="Okwuonu G."/>
            <person name="Parker D."/>
            <person name="Richards S."/>
            <person name="Ruiz S.J."/>
            <person name="Santibanez J."/>
            <person name="Savard J."/>
            <person name="Scherer S.E."/>
            <person name="Schneider B."/>
            <person name="Sodergren E."/>
            <person name="Tautz D."/>
            <person name="Vattahil S."/>
            <person name="Villasana D."/>
            <person name="White C.S."/>
            <person name="Wright R."/>
            <person name="Park Y."/>
            <person name="Beeman R.W."/>
            <person name="Lord J."/>
            <person name="Oppert B."/>
            <person name="Lorenzen M."/>
            <person name="Brown S."/>
            <person name="Wang L."/>
            <person name="Savard J."/>
            <person name="Tautz D."/>
            <person name="Richards S."/>
            <person name="Weinstock G."/>
            <person name="Gibbs R.A."/>
            <person name="Liu Y."/>
            <person name="Worley K."/>
            <person name="Weinstock G."/>
            <person name="Elsik C.G."/>
            <person name="Reese J.T."/>
            <person name="Elhaik E."/>
            <person name="Landan G."/>
            <person name="Graur D."/>
            <person name="Arensburger P."/>
            <person name="Atkinson P."/>
            <person name="Beeman R.W."/>
            <person name="Beidler J."/>
            <person name="Brown S.J."/>
            <person name="Demuth J.P."/>
            <person name="Drury D.W."/>
            <person name="Du Y.Z."/>
            <person name="Fujiwara H."/>
            <person name="Lorenzen M."/>
            <person name="Maselli V."/>
            <person name="Osanai M."/>
            <person name="Park Y."/>
            <person name="Robertson H.M."/>
            <person name="Tu Z."/>
            <person name="Wang J.J."/>
            <person name="Wang S."/>
            <person name="Richards S."/>
            <person name="Song H."/>
            <person name="Zhang L."/>
            <person name="Sodergren E."/>
            <person name="Werner D."/>
            <person name="Stanke M."/>
            <person name="Morgenstern B."/>
            <person name="Solovyev V."/>
            <person name="Kosarev P."/>
            <person name="Brown G."/>
            <person name="Chen H.C."/>
            <person name="Ermolaeva O."/>
            <person name="Hlavina W."/>
            <person name="Kapustin Y."/>
            <person name="Kiryutin B."/>
            <person name="Kitts P."/>
            <person name="Maglott D."/>
            <person name="Pruitt K."/>
            <person name="Sapojnikov V."/>
            <person name="Souvorov A."/>
            <person name="Mackey A.J."/>
            <person name="Waterhouse R.M."/>
            <person name="Wyder S."/>
            <person name="Zdobnov E.M."/>
            <person name="Zdobnov E.M."/>
            <person name="Wyder S."/>
            <person name="Kriventseva E.V."/>
            <person name="Kadowaki T."/>
            <person name="Bork P."/>
            <person name="Aranda M."/>
            <person name="Bao R."/>
            <person name="Beermann A."/>
            <person name="Berns N."/>
            <person name="Bolognesi R."/>
            <person name="Bonneton F."/>
            <person name="Bopp D."/>
            <person name="Brown S.J."/>
            <person name="Bucher G."/>
            <person name="Butts T."/>
            <person name="Chaumot A."/>
            <person name="Denell R.E."/>
            <person name="Ferrier D.E."/>
            <person name="Friedrich M."/>
            <person name="Gordon C.M."/>
            <person name="Jindra M."/>
            <person name="Klingler M."/>
            <person name="Lan Q."/>
            <person name="Lattorff H.M."/>
            <person name="Laudet V."/>
            <person name="von Levetsow C."/>
            <person name="Liu Z."/>
            <person name="Lutz R."/>
            <person name="Lynch J.A."/>
            <person name="da Fonseca R.N."/>
            <person name="Posnien N."/>
            <person name="Reuter R."/>
            <person name="Roth S."/>
            <person name="Savard J."/>
            <person name="Schinko J.B."/>
            <person name="Schmitt C."/>
            <person name="Schoppmeier M."/>
            <person name="Schroder R."/>
            <person name="Shippy T.D."/>
            <person name="Simonnet F."/>
            <person name="Marques-Souza H."/>
            <person name="Tautz D."/>
            <person name="Tomoyasu Y."/>
            <person name="Trauner J."/>
            <person name="Van der Zee M."/>
            <person name="Vervoort M."/>
            <person name="Wittkopp N."/>
            <person name="Wimmer E.A."/>
            <person name="Yang X."/>
            <person name="Jones A.K."/>
            <person name="Sattelle D.B."/>
            <person name="Ebert P.R."/>
            <person name="Nelson D."/>
            <person name="Scott J.G."/>
            <person name="Beeman R.W."/>
            <person name="Muthukrishnan S."/>
            <person name="Kramer K.J."/>
            <person name="Arakane Y."/>
            <person name="Beeman R.W."/>
            <person name="Zhu Q."/>
            <person name="Hogenkamp D."/>
            <person name="Dixit R."/>
            <person name="Oppert B."/>
            <person name="Jiang H."/>
            <person name="Zou Z."/>
            <person name="Marshall J."/>
            <person name="Elpidina E."/>
            <person name="Vinokurov K."/>
            <person name="Oppert C."/>
            <person name="Zou Z."/>
            <person name="Evans J."/>
            <person name="Lu Z."/>
            <person name="Zhao P."/>
            <person name="Sumathipala N."/>
            <person name="Altincicek B."/>
            <person name="Vilcinskas A."/>
            <person name="Williams M."/>
            <person name="Hultmark D."/>
            <person name="Hetru C."/>
            <person name="Jiang H."/>
            <person name="Grimmelikhuijzen C.J."/>
            <person name="Hauser F."/>
            <person name="Cazzamali G."/>
            <person name="Williamson M."/>
            <person name="Park Y."/>
            <person name="Li B."/>
            <person name="Tanaka Y."/>
            <person name="Predel R."/>
            <person name="Neupert S."/>
            <person name="Schachtner J."/>
            <person name="Verleyen P."/>
            <person name="Raible F."/>
            <person name="Bork P."/>
            <person name="Friedrich M."/>
            <person name="Walden K.K."/>
            <person name="Robertson H.M."/>
            <person name="Angeli S."/>
            <person name="Foret S."/>
            <person name="Bucher G."/>
            <person name="Schuetz S."/>
            <person name="Maleszka R."/>
            <person name="Wimmer E.A."/>
            <person name="Beeman R.W."/>
            <person name="Lorenzen M."/>
            <person name="Tomoyasu Y."/>
            <person name="Miller S.C."/>
            <person name="Grossmann D."/>
            <person name="Bucher G."/>
        </authorList>
    </citation>
    <scope>NUCLEOTIDE SEQUENCE [LARGE SCALE GENOMIC DNA]</scope>
    <source>
        <strain evidence="1 2">Georgia GA2</strain>
    </source>
</reference>
<dbReference type="HOGENOM" id="CLU_1083096_0_0_1"/>
<dbReference type="EMBL" id="KQ971334">
    <property type="protein sequence ID" value="EFA13194.1"/>
    <property type="molecule type" value="Genomic_DNA"/>
</dbReference>
<dbReference type="Proteomes" id="UP000007266">
    <property type="component" value="Linkage group 3"/>
</dbReference>